<dbReference type="EMBL" id="NBNE01000849">
    <property type="protein sequence ID" value="OWZ16900.1"/>
    <property type="molecule type" value="Genomic_DNA"/>
</dbReference>
<dbReference type="AlphaFoldDB" id="A0A225WJ59"/>
<reference evidence="2" key="1">
    <citation type="submission" date="2017-03" db="EMBL/GenBank/DDBJ databases">
        <title>Phytopthora megakarya and P. palmivora, two closely related causual agents of cacao black pod achieved similar genome size and gene model numbers by different mechanisms.</title>
        <authorList>
            <person name="Ali S."/>
            <person name="Shao J."/>
            <person name="Larry D.J."/>
            <person name="Kronmiller B."/>
            <person name="Shen D."/>
            <person name="Strem M.D."/>
            <person name="Melnick R.L."/>
            <person name="Guiltinan M.J."/>
            <person name="Tyler B.M."/>
            <person name="Meinhardt L.W."/>
            <person name="Bailey B.A."/>
        </authorList>
    </citation>
    <scope>NUCLEOTIDE SEQUENCE [LARGE SCALE GENOMIC DNA]</scope>
    <source>
        <strain evidence="2">zdho120</strain>
    </source>
</reference>
<dbReference type="Proteomes" id="UP000198211">
    <property type="component" value="Unassembled WGS sequence"/>
</dbReference>
<evidence type="ECO:0000313" key="2">
    <source>
        <dbReference type="Proteomes" id="UP000198211"/>
    </source>
</evidence>
<accession>A0A225WJ59</accession>
<dbReference type="InterPro" id="IPR016197">
    <property type="entry name" value="Chromo-like_dom_sf"/>
</dbReference>
<protein>
    <recommendedName>
        <fullName evidence="3">Chromo domain-containing protein</fullName>
    </recommendedName>
</protein>
<evidence type="ECO:0000313" key="1">
    <source>
        <dbReference type="EMBL" id="OWZ16900.1"/>
    </source>
</evidence>
<evidence type="ECO:0008006" key="3">
    <source>
        <dbReference type="Google" id="ProtNLM"/>
    </source>
</evidence>
<gene>
    <name evidence="1" type="ORF">PHMEG_0009233</name>
</gene>
<proteinExistence type="predicted"/>
<organism evidence="1 2">
    <name type="scientific">Phytophthora megakarya</name>
    <dbReference type="NCBI Taxonomy" id="4795"/>
    <lineage>
        <taxon>Eukaryota</taxon>
        <taxon>Sar</taxon>
        <taxon>Stramenopiles</taxon>
        <taxon>Oomycota</taxon>
        <taxon>Peronosporomycetes</taxon>
        <taxon>Peronosporales</taxon>
        <taxon>Peronosporaceae</taxon>
        <taxon>Phytophthora</taxon>
    </lineage>
</organism>
<dbReference type="OrthoDB" id="126475at2759"/>
<keyword evidence="2" id="KW-1185">Reference proteome</keyword>
<sequence>MHQPITDHRLKQGLLNKKQERGENMVNFDVGDYAHVSMKKGQQAPRTWKGPYKVLNVTEEILEHIASQGIILAVNEFKKHRWNSAIKDDEDLVSWKGLESVEDSWEHLKSFATEVKVLLDQYIQKDGKVRKYWKDYQ</sequence>
<dbReference type="SUPFAM" id="SSF54160">
    <property type="entry name" value="Chromo domain-like"/>
    <property type="match status" value="1"/>
</dbReference>
<name>A0A225WJ59_9STRA</name>
<comment type="caution">
    <text evidence="1">The sequence shown here is derived from an EMBL/GenBank/DDBJ whole genome shotgun (WGS) entry which is preliminary data.</text>
</comment>